<dbReference type="PhylomeDB" id="A0A0G4FZD9"/>
<dbReference type="Proteomes" id="UP000041254">
    <property type="component" value="Unassembled WGS sequence"/>
</dbReference>
<organism evidence="2 3">
    <name type="scientific">Vitrella brassicaformis (strain CCMP3155)</name>
    <dbReference type="NCBI Taxonomy" id="1169540"/>
    <lineage>
        <taxon>Eukaryota</taxon>
        <taxon>Sar</taxon>
        <taxon>Alveolata</taxon>
        <taxon>Colpodellida</taxon>
        <taxon>Vitrellaceae</taxon>
        <taxon>Vitrella</taxon>
    </lineage>
</organism>
<proteinExistence type="predicted"/>
<gene>
    <name evidence="2" type="ORF">Vbra_16460</name>
</gene>
<reference evidence="2 3" key="1">
    <citation type="submission" date="2014-11" db="EMBL/GenBank/DDBJ databases">
        <authorList>
            <person name="Zhu J."/>
            <person name="Qi W."/>
            <person name="Song R."/>
        </authorList>
    </citation>
    <scope>NUCLEOTIDE SEQUENCE [LARGE SCALE GENOMIC DNA]</scope>
</reference>
<dbReference type="VEuPathDB" id="CryptoDB:Vbra_16460"/>
<keyword evidence="3" id="KW-1185">Reference proteome</keyword>
<dbReference type="InParanoid" id="A0A0G4FZD9"/>
<dbReference type="AlphaFoldDB" id="A0A0G4FZD9"/>
<sequence length="262" mass="27864">MIKDMCSTADEVTLRCGGRPLDQSWAGLLVFTKATTLSVRGLTSSRALSSVPQWMAAKSDTTGGNRHLPNITSLVLDLGVCDGVPVGLDGPGTLLGTLDRLTTVSLTRLPNLGVAAFCLSQLPPTAKLESVKVQTRASVCSSEVLAISDCARYPHIASMTVEVINSNTMSGLASGVALIAAVRPATVCLKATVYLTSLHDREGGEGREAEFRREVEQCIDQAEKAHYGLIADLSRAGDDDDDDEEGYPPRVELQLVRLPTHS</sequence>
<evidence type="ECO:0000313" key="3">
    <source>
        <dbReference type="Proteomes" id="UP000041254"/>
    </source>
</evidence>
<feature type="region of interest" description="Disordered" evidence="1">
    <location>
        <begin position="233"/>
        <end position="262"/>
    </location>
</feature>
<evidence type="ECO:0000256" key="1">
    <source>
        <dbReference type="SAM" id="MobiDB-lite"/>
    </source>
</evidence>
<name>A0A0G4FZD9_VITBC</name>
<dbReference type="EMBL" id="CDMY01000529">
    <property type="protein sequence ID" value="CEM20454.1"/>
    <property type="molecule type" value="Genomic_DNA"/>
</dbReference>
<protein>
    <submittedName>
        <fullName evidence="2">Uncharacterized protein</fullName>
    </submittedName>
</protein>
<accession>A0A0G4FZD9</accession>
<evidence type="ECO:0000313" key="2">
    <source>
        <dbReference type="EMBL" id="CEM20454.1"/>
    </source>
</evidence>